<evidence type="ECO:0000256" key="1">
    <source>
        <dbReference type="SAM" id="MobiDB-lite"/>
    </source>
</evidence>
<protein>
    <submittedName>
        <fullName evidence="3">PMD domain-containing protein</fullName>
    </submittedName>
</protein>
<dbReference type="WBParaSite" id="TCNE_0001478601-mRNA-1">
    <property type="protein sequence ID" value="TCNE_0001478601-mRNA-1"/>
    <property type="gene ID" value="TCNE_0001478601"/>
</dbReference>
<sequence length="250" mass="27268">LSVSKSNGSFTYDLAPRERTSSVDSEKLSVSSSSVPEQRQRGFSISEMLGRRTSIEDAYKRYAGFTTNGGGLSITVLMDKAIQLRSTTKATSFLEGSFAHFSFIAAERFMFDMATDLIVDDGHAKNKLAPAGFVCVCFLGYFCNEDLQTANCAAGQLLGPLTLFPPHPGLKFQSFASLYPKLVSAATEEPKERRSSLSQMLGRRTSIEDAYKRYAGYTVNGGKYLGDTTKHIFIIVANVFASVAPLAKKT</sequence>
<feature type="compositionally biased region" description="Basic and acidic residues" evidence="1">
    <location>
        <begin position="15"/>
        <end position="27"/>
    </location>
</feature>
<evidence type="ECO:0000313" key="2">
    <source>
        <dbReference type="Proteomes" id="UP000050794"/>
    </source>
</evidence>
<feature type="compositionally biased region" description="Polar residues" evidence="1">
    <location>
        <begin position="1"/>
        <end position="10"/>
    </location>
</feature>
<dbReference type="AlphaFoldDB" id="A0A183V216"/>
<accession>A0A183V216</accession>
<dbReference type="Proteomes" id="UP000050794">
    <property type="component" value="Unassembled WGS sequence"/>
</dbReference>
<name>A0A183V216_TOXCA</name>
<proteinExistence type="predicted"/>
<organism evidence="2 3">
    <name type="scientific">Toxocara canis</name>
    <name type="common">Canine roundworm</name>
    <dbReference type="NCBI Taxonomy" id="6265"/>
    <lineage>
        <taxon>Eukaryota</taxon>
        <taxon>Metazoa</taxon>
        <taxon>Ecdysozoa</taxon>
        <taxon>Nematoda</taxon>
        <taxon>Chromadorea</taxon>
        <taxon>Rhabditida</taxon>
        <taxon>Spirurina</taxon>
        <taxon>Ascaridomorpha</taxon>
        <taxon>Ascaridoidea</taxon>
        <taxon>Toxocaridae</taxon>
        <taxon>Toxocara</taxon>
    </lineage>
</organism>
<reference evidence="3" key="1">
    <citation type="submission" date="2016-06" db="UniProtKB">
        <authorList>
            <consortium name="WormBaseParasite"/>
        </authorList>
    </citation>
    <scope>IDENTIFICATION</scope>
</reference>
<evidence type="ECO:0000313" key="3">
    <source>
        <dbReference type="WBParaSite" id="TCNE_0001478601-mRNA-1"/>
    </source>
</evidence>
<feature type="region of interest" description="Disordered" evidence="1">
    <location>
        <begin position="1"/>
        <end position="35"/>
    </location>
</feature>
<keyword evidence="2" id="KW-1185">Reference proteome</keyword>